<dbReference type="InterPro" id="IPR017972">
    <property type="entry name" value="Cyt_P450_CS"/>
</dbReference>
<dbReference type="GO" id="GO:0020037">
    <property type="term" value="F:heme binding"/>
    <property type="evidence" value="ECO:0007669"/>
    <property type="project" value="InterPro"/>
</dbReference>
<keyword evidence="12 15" id="KW-0472">Membrane</keyword>
<keyword evidence="15" id="KW-1133">Transmembrane helix</keyword>
<evidence type="ECO:0000313" key="16">
    <source>
        <dbReference type="Proteomes" id="UP000085678"/>
    </source>
</evidence>
<feature type="transmembrane region" description="Helical" evidence="15">
    <location>
        <begin position="12"/>
        <end position="34"/>
    </location>
</feature>
<accession>A0A1S3HXT7</accession>
<keyword evidence="6 13" id="KW-0479">Metal-binding</keyword>
<evidence type="ECO:0000256" key="11">
    <source>
        <dbReference type="ARBA" id="ARBA00023033"/>
    </source>
</evidence>
<proteinExistence type="inferred from homology"/>
<evidence type="ECO:0000256" key="15">
    <source>
        <dbReference type="SAM" id="Phobius"/>
    </source>
</evidence>
<keyword evidence="5 13" id="KW-0349">Heme</keyword>
<comment type="similarity">
    <text evidence="4 14">Belongs to the cytochrome P450 family.</text>
</comment>
<sequence length="530" mass="60430">MANVVQSLFQYFSTAGLPTVLIFVVVLLLSLWMLSSRNPRVNWPPGPLCFPVVGCLPQMMISGRRRQPTDLLPWYDTYGDIMHVKFGEQHAIMLGTYELIQEAFVKNAATVSARPTWIYRLSRIVGKDGAGVIFKSGHAWKELRRFTLSSLRDLGLGRKSLQERIQDEARYLVQNIEDENGKAFCPTGRIGKAVSNIISIIVFGARNDYNDTPEMLPVLEQAIRTGQGILSLTNLSRILPMKKVFALIDKLYSLIRQEVERHRQSFDPADIRDFIDLYIKVTQDGHDPEVYTEWNVFRIIVDLYLAGTDTTANTLRWSLVHMVNHPDVQKRVQQEIDQVIGQDRVAKMEDKERMPFTEATILEVFRMSPVIGQDRVAKMEDKERMPFTEATILEVFRMSPVAPFGVPHATSETTNLAGYTIPKGTMILGDLYRVLHDKNNFEDPYKFKPERWLDGDGKVIKSDKLIPFSMGPRVCLGKGLAEMEAFIFFTTLFQNFTFKVPEGEKPPDGVKGLNTFTFTPYPYNVCAVRR</sequence>
<gene>
    <name evidence="17" type="primary">LOC106159180</name>
</gene>
<dbReference type="STRING" id="7574.A0A1S3HXT7"/>
<dbReference type="RefSeq" id="XP_013390847.2">
    <property type="nucleotide sequence ID" value="XM_013535393.2"/>
</dbReference>
<comment type="subcellular location">
    <subcellularLocation>
        <location evidence="3">Endoplasmic reticulum membrane</location>
        <topology evidence="3">Peripheral membrane protein</topology>
    </subcellularLocation>
    <subcellularLocation>
        <location evidence="2">Microsome membrane</location>
        <topology evidence="2">Peripheral membrane protein</topology>
    </subcellularLocation>
</comment>
<dbReference type="GO" id="GO:0008395">
    <property type="term" value="F:steroid hydroxylase activity"/>
    <property type="evidence" value="ECO:0007669"/>
    <property type="project" value="TreeGrafter"/>
</dbReference>
<dbReference type="Pfam" id="PF00067">
    <property type="entry name" value="p450"/>
    <property type="match status" value="1"/>
</dbReference>
<evidence type="ECO:0000256" key="4">
    <source>
        <dbReference type="ARBA" id="ARBA00010617"/>
    </source>
</evidence>
<organism evidence="16 17">
    <name type="scientific">Lingula anatina</name>
    <name type="common">Brachiopod</name>
    <name type="synonym">Lingula unguis</name>
    <dbReference type="NCBI Taxonomy" id="7574"/>
    <lineage>
        <taxon>Eukaryota</taxon>
        <taxon>Metazoa</taxon>
        <taxon>Spiralia</taxon>
        <taxon>Lophotrochozoa</taxon>
        <taxon>Brachiopoda</taxon>
        <taxon>Linguliformea</taxon>
        <taxon>Lingulata</taxon>
        <taxon>Lingulida</taxon>
        <taxon>Linguloidea</taxon>
        <taxon>Lingulidae</taxon>
        <taxon>Lingula</taxon>
    </lineage>
</organism>
<evidence type="ECO:0000313" key="17">
    <source>
        <dbReference type="RefSeq" id="XP_013390847.2"/>
    </source>
</evidence>
<dbReference type="PANTHER" id="PTHR24300">
    <property type="entry name" value="CYTOCHROME P450 508A4-RELATED"/>
    <property type="match status" value="1"/>
</dbReference>
<evidence type="ECO:0000256" key="13">
    <source>
        <dbReference type="PIRSR" id="PIRSR602401-1"/>
    </source>
</evidence>
<dbReference type="InParanoid" id="A0A1S3HXT7"/>
<keyword evidence="11 14" id="KW-0503">Monooxygenase</keyword>
<feature type="binding site" description="axial binding residue" evidence="13">
    <location>
        <position position="475"/>
    </location>
    <ligand>
        <name>heme</name>
        <dbReference type="ChEBI" id="CHEBI:30413"/>
    </ligand>
    <ligandPart>
        <name>Fe</name>
        <dbReference type="ChEBI" id="CHEBI:18248"/>
    </ligandPart>
</feature>
<evidence type="ECO:0000256" key="9">
    <source>
        <dbReference type="ARBA" id="ARBA00023002"/>
    </source>
</evidence>
<keyword evidence="16" id="KW-1185">Reference proteome</keyword>
<name>A0A1S3HXT7_LINAN</name>
<evidence type="ECO:0000256" key="5">
    <source>
        <dbReference type="ARBA" id="ARBA00022617"/>
    </source>
</evidence>
<dbReference type="PANTHER" id="PTHR24300:SF403">
    <property type="entry name" value="CYTOCHROME P450 306A1"/>
    <property type="match status" value="1"/>
</dbReference>
<dbReference type="GO" id="GO:0005506">
    <property type="term" value="F:iron ion binding"/>
    <property type="evidence" value="ECO:0007669"/>
    <property type="project" value="InterPro"/>
</dbReference>
<keyword evidence="8" id="KW-0492">Microsome</keyword>
<keyword evidence="7" id="KW-0256">Endoplasmic reticulum</keyword>
<evidence type="ECO:0000256" key="2">
    <source>
        <dbReference type="ARBA" id="ARBA00004174"/>
    </source>
</evidence>
<keyword evidence="10 13" id="KW-0408">Iron</keyword>
<dbReference type="GO" id="GO:0005789">
    <property type="term" value="C:endoplasmic reticulum membrane"/>
    <property type="evidence" value="ECO:0007669"/>
    <property type="project" value="UniProtKB-SubCell"/>
</dbReference>
<evidence type="ECO:0000256" key="6">
    <source>
        <dbReference type="ARBA" id="ARBA00022723"/>
    </source>
</evidence>
<dbReference type="InterPro" id="IPR002401">
    <property type="entry name" value="Cyt_P450_E_grp-I"/>
</dbReference>
<dbReference type="Proteomes" id="UP000085678">
    <property type="component" value="Unplaced"/>
</dbReference>
<keyword evidence="15" id="KW-0812">Transmembrane</keyword>
<evidence type="ECO:0000256" key="14">
    <source>
        <dbReference type="RuleBase" id="RU000461"/>
    </source>
</evidence>
<dbReference type="Gene3D" id="1.10.630.10">
    <property type="entry name" value="Cytochrome P450"/>
    <property type="match status" value="2"/>
</dbReference>
<dbReference type="OrthoDB" id="1055148at2759"/>
<keyword evidence="9 14" id="KW-0560">Oxidoreductase</keyword>
<dbReference type="FunCoup" id="A0A1S3HXT7">
    <property type="interactions" value="247"/>
</dbReference>
<dbReference type="PROSITE" id="PS00086">
    <property type="entry name" value="CYTOCHROME_P450"/>
    <property type="match status" value="1"/>
</dbReference>
<evidence type="ECO:0000256" key="10">
    <source>
        <dbReference type="ARBA" id="ARBA00023004"/>
    </source>
</evidence>
<evidence type="ECO:0000256" key="7">
    <source>
        <dbReference type="ARBA" id="ARBA00022824"/>
    </source>
</evidence>
<dbReference type="GO" id="GO:0006082">
    <property type="term" value="P:organic acid metabolic process"/>
    <property type="evidence" value="ECO:0007669"/>
    <property type="project" value="TreeGrafter"/>
</dbReference>
<protein>
    <submittedName>
        <fullName evidence="17">Cytochrome P450 2J6</fullName>
    </submittedName>
</protein>
<evidence type="ECO:0000256" key="12">
    <source>
        <dbReference type="ARBA" id="ARBA00023136"/>
    </source>
</evidence>
<evidence type="ECO:0000256" key="1">
    <source>
        <dbReference type="ARBA" id="ARBA00001971"/>
    </source>
</evidence>
<dbReference type="FunFam" id="1.10.630.10:FF:000238">
    <property type="entry name" value="Cytochrome P450 2A6"/>
    <property type="match status" value="1"/>
</dbReference>
<dbReference type="KEGG" id="lak:106159180"/>
<dbReference type="PRINTS" id="PR00385">
    <property type="entry name" value="P450"/>
</dbReference>
<dbReference type="GeneID" id="106159180"/>
<evidence type="ECO:0000256" key="3">
    <source>
        <dbReference type="ARBA" id="ARBA00004406"/>
    </source>
</evidence>
<dbReference type="PRINTS" id="PR00463">
    <property type="entry name" value="EP450I"/>
</dbReference>
<evidence type="ECO:0000256" key="8">
    <source>
        <dbReference type="ARBA" id="ARBA00022848"/>
    </source>
</evidence>
<dbReference type="InterPro" id="IPR036396">
    <property type="entry name" value="Cyt_P450_sf"/>
</dbReference>
<comment type="cofactor">
    <cofactor evidence="1 13">
        <name>heme</name>
        <dbReference type="ChEBI" id="CHEBI:30413"/>
    </cofactor>
</comment>
<dbReference type="GO" id="GO:0016712">
    <property type="term" value="F:oxidoreductase activity, acting on paired donors, with incorporation or reduction of molecular oxygen, reduced flavin or flavoprotein as one donor, and incorporation of one atom of oxygen"/>
    <property type="evidence" value="ECO:0007669"/>
    <property type="project" value="TreeGrafter"/>
</dbReference>
<dbReference type="SUPFAM" id="SSF48264">
    <property type="entry name" value="Cytochrome P450"/>
    <property type="match status" value="1"/>
</dbReference>
<dbReference type="InterPro" id="IPR050182">
    <property type="entry name" value="Cytochrome_P450_fam2"/>
</dbReference>
<dbReference type="InterPro" id="IPR001128">
    <property type="entry name" value="Cyt_P450"/>
</dbReference>
<dbReference type="GO" id="GO:0006805">
    <property type="term" value="P:xenobiotic metabolic process"/>
    <property type="evidence" value="ECO:0007669"/>
    <property type="project" value="TreeGrafter"/>
</dbReference>
<reference evidence="17" key="1">
    <citation type="submission" date="2025-08" db="UniProtKB">
        <authorList>
            <consortium name="RefSeq"/>
        </authorList>
    </citation>
    <scope>IDENTIFICATION</scope>
    <source>
        <tissue evidence="17">Gonads</tissue>
    </source>
</reference>
<dbReference type="AlphaFoldDB" id="A0A1S3HXT7"/>